<dbReference type="AlphaFoldDB" id="A0A558D6U9"/>
<proteinExistence type="predicted"/>
<gene>
    <name evidence="2" type="ORF">FHK82_06880</name>
</gene>
<protein>
    <submittedName>
        <fullName evidence="2">HDOD domain-containing protein</fullName>
    </submittedName>
</protein>
<organism evidence="2 3">
    <name type="scientific">Sedimenticola thiotaurini</name>
    <dbReference type="NCBI Taxonomy" id="1543721"/>
    <lineage>
        <taxon>Bacteria</taxon>
        <taxon>Pseudomonadati</taxon>
        <taxon>Pseudomonadota</taxon>
        <taxon>Gammaproteobacteria</taxon>
        <taxon>Chromatiales</taxon>
        <taxon>Sedimenticolaceae</taxon>
        <taxon>Sedimenticola</taxon>
    </lineage>
</organism>
<dbReference type="CDD" id="cd00077">
    <property type="entry name" value="HDc"/>
    <property type="match status" value="1"/>
</dbReference>
<feature type="domain" description="HDOD" evidence="1">
    <location>
        <begin position="15"/>
        <end position="212"/>
    </location>
</feature>
<dbReference type="PANTHER" id="PTHR33525">
    <property type="match status" value="1"/>
</dbReference>
<comment type="caution">
    <text evidence="2">The sequence shown here is derived from an EMBL/GenBank/DDBJ whole genome shotgun (WGS) entry which is preliminary data.</text>
</comment>
<dbReference type="InterPro" id="IPR006675">
    <property type="entry name" value="HDIG_dom"/>
</dbReference>
<dbReference type="Pfam" id="PF08668">
    <property type="entry name" value="HDOD"/>
    <property type="match status" value="1"/>
</dbReference>
<dbReference type="InterPro" id="IPR003607">
    <property type="entry name" value="HD/PDEase_dom"/>
</dbReference>
<name>A0A558D6U9_9GAMM</name>
<evidence type="ECO:0000259" key="1">
    <source>
        <dbReference type="PROSITE" id="PS51833"/>
    </source>
</evidence>
<dbReference type="Proteomes" id="UP000317355">
    <property type="component" value="Unassembled WGS sequence"/>
</dbReference>
<dbReference type="InterPro" id="IPR013976">
    <property type="entry name" value="HDOD"/>
</dbReference>
<dbReference type="Gene3D" id="1.10.3210.10">
    <property type="entry name" value="Hypothetical protein af1432"/>
    <property type="match status" value="1"/>
</dbReference>
<dbReference type="NCBIfam" id="TIGR00277">
    <property type="entry name" value="HDIG"/>
    <property type="match status" value="1"/>
</dbReference>
<reference evidence="2 3" key="1">
    <citation type="submission" date="2019-07" db="EMBL/GenBank/DDBJ databases">
        <title>The pathways for chlorine oxyanion respiration interact through the shared metabolite chlorate.</title>
        <authorList>
            <person name="Barnum T.P."/>
            <person name="Cheng Y."/>
            <person name="Hill K.A."/>
            <person name="Lucas L.N."/>
            <person name="Carlson H.K."/>
            <person name="Coates J.D."/>
        </authorList>
    </citation>
    <scope>NUCLEOTIDE SEQUENCE [LARGE SCALE GENOMIC DNA]</scope>
    <source>
        <strain evidence="2">BK-3</strain>
    </source>
</reference>
<dbReference type="EMBL" id="VMRY01000019">
    <property type="protein sequence ID" value="TVT56740.1"/>
    <property type="molecule type" value="Genomic_DNA"/>
</dbReference>
<dbReference type="PANTHER" id="PTHR33525:SF3">
    <property type="entry name" value="RIBONUCLEASE Y"/>
    <property type="match status" value="1"/>
</dbReference>
<evidence type="ECO:0000313" key="3">
    <source>
        <dbReference type="Proteomes" id="UP000317355"/>
    </source>
</evidence>
<dbReference type="InterPro" id="IPR052340">
    <property type="entry name" value="RNase_Y/CdgJ"/>
</dbReference>
<sequence>MSVDQDKLERLVEKMPTFPQSAQRVMEICADINYSTPELVSVIEKDPIITLKVLKLVNSAYFGLSKKITSIKHSVVYVGSNTIKNIAVAITTIGILPKVAEAGISRTNFLTHSLTTAVLARLIGRTKGVAENELTNFYIAGLLHDIGVILTAQLVKEMYKQAIDLAKAESLPLHIAEQRMLDFNHAEASALLVEKWQFPPALVSCIRNHHRIDQLEQPSDMEHSVFIANQLSKMMEDEAIRISAVETIPSVTQDWLGSPLESVMDSLPDLTEEMSRIKAFMSL</sequence>
<accession>A0A558D6U9</accession>
<evidence type="ECO:0000313" key="2">
    <source>
        <dbReference type="EMBL" id="TVT56740.1"/>
    </source>
</evidence>
<dbReference type="SUPFAM" id="SSF109604">
    <property type="entry name" value="HD-domain/PDEase-like"/>
    <property type="match status" value="1"/>
</dbReference>
<dbReference type="PROSITE" id="PS51833">
    <property type="entry name" value="HDOD"/>
    <property type="match status" value="1"/>
</dbReference>